<evidence type="ECO:0008006" key="2">
    <source>
        <dbReference type="Google" id="ProtNLM"/>
    </source>
</evidence>
<dbReference type="AlphaFoldDB" id="A0A3B1A5E3"/>
<dbReference type="EMBL" id="UOFU01000058">
    <property type="protein sequence ID" value="VAW94807.1"/>
    <property type="molecule type" value="Genomic_DNA"/>
</dbReference>
<evidence type="ECO:0000313" key="1">
    <source>
        <dbReference type="EMBL" id="VAW94807.1"/>
    </source>
</evidence>
<gene>
    <name evidence="1" type="ORF">MNBD_GAMMA20-883</name>
</gene>
<accession>A0A3B1A5E3</accession>
<sequence>MPKFTHTHALWLLLPALLLSACANISKSERIDDLNNTLKNYKRDIRWGEFDAAWSFRRWEEGNREEPPEKLKDLRVTDYKVVNTHMGADNLSYTQTAHISYHLADSPSVRKIIDRQKWEYDEEAKRWWLASDMPQF</sequence>
<protein>
    <recommendedName>
        <fullName evidence="2">Lipoprotein</fullName>
    </recommendedName>
</protein>
<proteinExistence type="predicted"/>
<name>A0A3B1A5E3_9ZZZZ</name>
<dbReference type="PROSITE" id="PS51257">
    <property type="entry name" value="PROKAR_LIPOPROTEIN"/>
    <property type="match status" value="1"/>
</dbReference>
<reference evidence="1" key="1">
    <citation type="submission" date="2018-06" db="EMBL/GenBank/DDBJ databases">
        <authorList>
            <person name="Zhirakovskaya E."/>
        </authorList>
    </citation>
    <scope>NUCLEOTIDE SEQUENCE</scope>
</reference>
<organism evidence="1">
    <name type="scientific">hydrothermal vent metagenome</name>
    <dbReference type="NCBI Taxonomy" id="652676"/>
    <lineage>
        <taxon>unclassified sequences</taxon>
        <taxon>metagenomes</taxon>
        <taxon>ecological metagenomes</taxon>
    </lineage>
</organism>